<sequence length="309" mass="34022">MPASTNPPRHDSDSDDTHDPFATPPIDSTNTPTPPRPVAYPAGRTTAENWHTGPRPPLSPTSSHHDSLTFPTKSASMSSSNTSTTTPISSIDLEKGGLGREIEPEQPKKQRQSSRDPEKAAQSPSRQSRQSRDRHSRTHNTRIAYVEEDDVDDTTLLQESKAVKILLFLAGPCALLSALNAFWTLISLFITIMTQPVRLCARRPTFGQQLGGLVGPALNLQLRSIYTPLPPHADEDTSYRPGMLVLVMLLSPFLSMGMALAAWVSAIFWLSSAVVGDPAGMDKRDDGRETVMALRNWWEKWLVGSMRED</sequence>
<dbReference type="Proteomes" id="UP001302367">
    <property type="component" value="Chromosome 1"/>
</dbReference>
<evidence type="ECO:0000256" key="2">
    <source>
        <dbReference type="SAM" id="Phobius"/>
    </source>
</evidence>
<feature type="compositionally biased region" description="Low complexity" evidence="1">
    <location>
        <begin position="72"/>
        <end position="90"/>
    </location>
</feature>
<accession>A0A2G5IBP0</accession>
<keyword evidence="2" id="KW-1133">Transmembrane helix</keyword>
<keyword evidence="6" id="KW-1185">Reference proteome</keyword>
<reference evidence="4 6" key="2">
    <citation type="submission" date="2023-09" db="EMBL/GenBank/DDBJ databases">
        <title>Complete-Gapless Cercospora beticola genome.</title>
        <authorList>
            <person name="Wyatt N.A."/>
            <person name="Spanner R.E."/>
            <person name="Bolton M.D."/>
        </authorList>
    </citation>
    <scope>NUCLEOTIDE SEQUENCE [LARGE SCALE GENOMIC DNA]</scope>
    <source>
        <strain evidence="4">Cb09-40</strain>
    </source>
</reference>
<name>A0A2G5IBP0_CERBT</name>
<dbReference type="EMBL" id="CP134184">
    <property type="protein sequence ID" value="WPA96457.1"/>
    <property type="molecule type" value="Genomic_DNA"/>
</dbReference>
<feature type="compositionally biased region" description="Basic and acidic residues" evidence="1">
    <location>
        <begin position="92"/>
        <end position="119"/>
    </location>
</feature>
<feature type="compositionally biased region" description="Basic and acidic residues" evidence="1">
    <location>
        <begin position="8"/>
        <end position="19"/>
    </location>
</feature>
<reference evidence="3 5" key="1">
    <citation type="submission" date="2015-10" db="EMBL/GenBank/DDBJ databases">
        <title>The cercosporin biosynthetic gene cluster was horizontally transferred to several fungal lineages and shown to be expanded in Cercospora beticola based on microsynteny with recipient genomes.</title>
        <authorList>
            <person name="De Jonge R."/>
            <person name="Ebert M.K."/>
            <person name="Suttle J.C."/>
            <person name="Jurick Ii W.M."/>
            <person name="Secor G.A."/>
            <person name="Thomma B.P."/>
            <person name="Van De Peer Y."/>
            <person name="Bolton M.D."/>
        </authorList>
    </citation>
    <scope>NUCLEOTIDE SEQUENCE [LARGE SCALE GENOMIC DNA]</scope>
    <source>
        <strain evidence="3 5">09-40</strain>
    </source>
</reference>
<keyword evidence="2" id="KW-0472">Membrane</keyword>
<proteinExistence type="predicted"/>
<dbReference type="EMBL" id="LKMD01000100">
    <property type="protein sequence ID" value="PIB01944.1"/>
    <property type="molecule type" value="Genomic_DNA"/>
</dbReference>
<protein>
    <submittedName>
        <fullName evidence="3">Uncharacterized protein</fullName>
    </submittedName>
</protein>
<evidence type="ECO:0000313" key="6">
    <source>
        <dbReference type="Proteomes" id="UP001302367"/>
    </source>
</evidence>
<evidence type="ECO:0000313" key="5">
    <source>
        <dbReference type="Proteomes" id="UP000230605"/>
    </source>
</evidence>
<evidence type="ECO:0000313" key="3">
    <source>
        <dbReference type="EMBL" id="PIB01944.1"/>
    </source>
</evidence>
<gene>
    <name evidence="3" type="ORF">CB0940_01033</name>
    <name evidence="4" type="ORF">RHO25_001064</name>
</gene>
<evidence type="ECO:0000313" key="4">
    <source>
        <dbReference type="EMBL" id="WPA96457.1"/>
    </source>
</evidence>
<keyword evidence="2" id="KW-0812">Transmembrane</keyword>
<evidence type="ECO:0000256" key="1">
    <source>
        <dbReference type="SAM" id="MobiDB-lite"/>
    </source>
</evidence>
<dbReference type="Proteomes" id="UP000230605">
    <property type="component" value="Chromosome 1"/>
</dbReference>
<dbReference type="AlphaFoldDB" id="A0A2G5IBP0"/>
<dbReference type="OrthoDB" id="5420214at2759"/>
<feature type="transmembrane region" description="Helical" evidence="2">
    <location>
        <begin position="165"/>
        <end position="193"/>
    </location>
</feature>
<organism evidence="3 5">
    <name type="scientific">Cercospora beticola</name>
    <name type="common">Sugarbeet leaf spot fungus</name>
    <dbReference type="NCBI Taxonomy" id="122368"/>
    <lineage>
        <taxon>Eukaryota</taxon>
        <taxon>Fungi</taxon>
        <taxon>Dikarya</taxon>
        <taxon>Ascomycota</taxon>
        <taxon>Pezizomycotina</taxon>
        <taxon>Dothideomycetes</taxon>
        <taxon>Dothideomycetidae</taxon>
        <taxon>Mycosphaerellales</taxon>
        <taxon>Mycosphaerellaceae</taxon>
        <taxon>Cercospora</taxon>
    </lineage>
</organism>
<feature type="region of interest" description="Disordered" evidence="1">
    <location>
        <begin position="1"/>
        <end position="144"/>
    </location>
</feature>
<feature type="transmembrane region" description="Helical" evidence="2">
    <location>
        <begin position="244"/>
        <end position="270"/>
    </location>
</feature>